<reference evidence="5" key="1">
    <citation type="submission" date="2023-10" db="EMBL/GenBank/DDBJ databases">
        <authorList>
            <person name="Hackl T."/>
        </authorList>
    </citation>
    <scope>NUCLEOTIDE SEQUENCE</scope>
</reference>
<evidence type="ECO:0000256" key="1">
    <source>
        <dbReference type="ARBA" id="ARBA00022617"/>
    </source>
</evidence>
<dbReference type="InterPro" id="IPR050121">
    <property type="entry name" value="Cytochrome_P450_monoxygenase"/>
</dbReference>
<dbReference type="InterPro" id="IPR002401">
    <property type="entry name" value="Cyt_P450_E_grp-I"/>
</dbReference>
<evidence type="ECO:0000256" key="2">
    <source>
        <dbReference type="ARBA" id="ARBA00022723"/>
    </source>
</evidence>
<dbReference type="PANTHER" id="PTHR24305">
    <property type="entry name" value="CYTOCHROME P450"/>
    <property type="match status" value="1"/>
</dbReference>
<dbReference type="GO" id="GO:0020037">
    <property type="term" value="F:heme binding"/>
    <property type="evidence" value="ECO:0007669"/>
    <property type="project" value="InterPro"/>
</dbReference>
<keyword evidence="1 4" id="KW-0349">Heme</keyword>
<feature type="binding site" description="axial binding residue" evidence="4">
    <location>
        <position position="455"/>
    </location>
    <ligand>
        <name>heme</name>
        <dbReference type="ChEBI" id="CHEBI:30413"/>
    </ligand>
    <ligandPart>
        <name>Fe</name>
        <dbReference type="ChEBI" id="CHEBI:18248"/>
    </ligandPart>
</feature>
<dbReference type="GO" id="GO:0004497">
    <property type="term" value="F:monooxygenase activity"/>
    <property type="evidence" value="ECO:0007669"/>
    <property type="project" value="InterPro"/>
</dbReference>
<dbReference type="Pfam" id="PF00067">
    <property type="entry name" value="p450"/>
    <property type="match status" value="1"/>
</dbReference>
<name>A0AAI8VE45_9PEZI</name>
<proteinExistence type="predicted"/>
<evidence type="ECO:0000256" key="3">
    <source>
        <dbReference type="ARBA" id="ARBA00023004"/>
    </source>
</evidence>
<dbReference type="AlphaFoldDB" id="A0AAI8VE45"/>
<dbReference type="PANTHER" id="PTHR24305:SF226">
    <property type="entry name" value="CYTOCHROME P450 MONOOXYGENASE"/>
    <property type="match status" value="1"/>
</dbReference>
<dbReference type="PRINTS" id="PR00385">
    <property type="entry name" value="P450"/>
</dbReference>
<dbReference type="InterPro" id="IPR036396">
    <property type="entry name" value="Cyt_P450_sf"/>
</dbReference>
<dbReference type="InterPro" id="IPR001128">
    <property type="entry name" value="Cyt_P450"/>
</dbReference>
<dbReference type="GO" id="GO:0016705">
    <property type="term" value="F:oxidoreductase activity, acting on paired donors, with incorporation or reduction of molecular oxygen"/>
    <property type="evidence" value="ECO:0007669"/>
    <property type="project" value="InterPro"/>
</dbReference>
<comment type="cofactor">
    <cofactor evidence="4">
        <name>heme</name>
        <dbReference type="ChEBI" id="CHEBI:30413"/>
    </cofactor>
</comment>
<dbReference type="SUPFAM" id="SSF48264">
    <property type="entry name" value="Cytochrome P450"/>
    <property type="match status" value="1"/>
</dbReference>
<dbReference type="Gene3D" id="1.10.630.10">
    <property type="entry name" value="Cytochrome P450"/>
    <property type="match status" value="1"/>
</dbReference>
<protein>
    <submittedName>
        <fullName evidence="5">Uu.00g101160.m01.CDS01</fullName>
    </submittedName>
</protein>
<dbReference type="EMBL" id="CAUWAG010000004">
    <property type="protein sequence ID" value="CAJ2502722.1"/>
    <property type="molecule type" value="Genomic_DNA"/>
</dbReference>
<keyword evidence="6" id="KW-1185">Reference proteome</keyword>
<evidence type="ECO:0000313" key="5">
    <source>
        <dbReference type="EMBL" id="CAJ2502722.1"/>
    </source>
</evidence>
<dbReference type="GO" id="GO:0005506">
    <property type="term" value="F:iron ion binding"/>
    <property type="evidence" value="ECO:0007669"/>
    <property type="project" value="InterPro"/>
</dbReference>
<dbReference type="Proteomes" id="UP001295740">
    <property type="component" value="Unassembled WGS sequence"/>
</dbReference>
<dbReference type="PRINTS" id="PR00463">
    <property type="entry name" value="EP450I"/>
</dbReference>
<evidence type="ECO:0000313" key="6">
    <source>
        <dbReference type="Proteomes" id="UP001295740"/>
    </source>
</evidence>
<keyword evidence="2 4" id="KW-0479">Metal-binding</keyword>
<comment type="caution">
    <text evidence="5">The sequence shown here is derived from an EMBL/GenBank/DDBJ whole genome shotgun (WGS) entry which is preliminary data.</text>
</comment>
<accession>A0AAI8VE45</accession>
<keyword evidence="3 4" id="KW-0408">Iron</keyword>
<gene>
    <name evidence="5" type="ORF">KHLLAP_LOCUS3190</name>
</gene>
<organism evidence="5 6">
    <name type="scientific">Anthostomella pinea</name>
    <dbReference type="NCBI Taxonomy" id="933095"/>
    <lineage>
        <taxon>Eukaryota</taxon>
        <taxon>Fungi</taxon>
        <taxon>Dikarya</taxon>
        <taxon>Ascomycota</taxon>
        <taxon>Pezizomycotina</taxon>
        <taxon>Sordariomycetes</taxon>
        <taxon>Xylariomycetidae</taxon>
        <taxon>Xylariales</taxon>
        <taxon>Xylariaceae</taxon>
        <taxon>Anthostomella</taxon>
    </lineage>
</organism>
<sequence length="533" mass="59628">MSTLTSYATLAAYLLGPLMFLVLAYRLITDPLKQYPGPTLARFTDGYVGFHAVQKRLHIATYEDHLKYGTVVRQAPNRLVFNTVTALHDIYLNSRVTKSKVYLQSLLSSNQPSMFNALDRTVHSQKRRAVGQLITERSMRSFEPTMTSQIRVFMQQQLASSQKAEVVNMTRRCQRLAADIVGHLAFGYEFNTQTADTNAIIPASMKWNSYRISVYMAWPFIRVVDPVVRWFGRKQIPEFFQTLRKMIGTRMSKRKDAAHDIYDVASEEVTDTTSGEKTAGLQGSDLWSEASFLVMAGGTTVSTLMSSVFFYLSRHPQVYARLASEIRAVFSSGGEIAGGAQLSSCKYLRAVIDETLRVAPPTTATPWREEDVYSAALPPSDEPFVVDGHLIPRGTAVGVSLYSVLHNPAYFQEPFAFQPERWLAPEGGKEDKDSEEARALMRRAFAPFALGDRACAGKAMAYLETSLTVAKTLWYFDFKTAPGAAGKVGGGTPGRTDGRHRADEYQLYDIFTADHDGPNLVFRPRGEFWKELE</sequence>
<evidence type="ECO:0000256" key="4">
    <source>
        <dbReference type="PIRSR" id="PIRSR602401-1"/>
    </source>
</evidence>